<dbReference type="SUPFAM" id="SSF57652">
    <property type="entry name" value="HIPIP (high potential iron protein)"/>
    <property type="match status" value="1"/>
</dbReference>
<evidence type="ECO:0000313" key="9">
    <source>
        <dbReference type="EMBL" id="VFU11086.1"/>
    </source>
</evidence>
<keyword evidence="3 7" id="KW-0479">Metal-binding</keyword>
<keyword evidence="5 7" id="KW-0408">Iron</keyword>
<reference evidence="9 10" key="1">
    <citation type="submission" date="2019-03" db="EMBL/GenBank/DDBJ databases">
        <authorList>
            <person name="Kox A.R. M."/>
        </authorList>
    </citation>
    <scope>NUCLEOTIDE SEQUENCE [LARGE SCALE GENOMIC DNA]</scope>
    <source>
        <strain evidence="9">MTUNDRAET4 annotated genome</strain>
    </source>
</reference>
<dbReference type="Proteomes" id="UP000294360">
    <property type="component" value="Chromosome"/>
</dbReference>
<protein>
    <recommendedName>
        <fullName evidence="7">High-potential iron-sulfur protein</fullName>
        <shortName evidence="7">HiPIP</shortName>
    </recommendedName>
</protein>
<keyword evidence="1 7" id="KW-0813">Transport</keyword>
<name>A0A4U8Z688_METTU</name>
<keyword evidence="6 7" id="KW-0411">Iron-sulfur</keyword>
<dbReference type="PROSITE" id="PS51373">
    <property type="entry name" value="HIPIP"/>
    <property type="match status" value="1"/>
</dbReference>
<comment type="similarity">
    <text evidence="7">Belongs to the high-potential iron-sulfur protein (HiPIP) family.</text>
</comment>
<feature type="domain" description="High potential iron-sulfur proteins family profile" evidence="8">
    <location>
        <begin position="14"/>
        <end position="80"/>
    </location>
</feature>
<evidence type="ECO:0000313" key="10">
    <source>
        <dbReference type="Proteomes" id="UP000294360"/>
    </source>
</evidence>
<evidence type="ECO:0000256" key="7">
    <source>
        <dbReference type="RuleBase" id="RU000620"/>
    </source>
</evidence>
<dbReference type="Pfam" id="PF01355">
    <property type="entry name" value="HIPIP"/>
    <property type="match status" value="1"/>
</dbReference>
<proteinExistence type="inferred from homology"/>
<comment type="function">
    <text evidence="7">Specific class of high-redox-potential 4Fe-4S ferredoxins. Functions in anaerobic electron transport in most purple and in some other photosynthetic bacteria and in at least one genus (Paracoccus) of halophilic, denitrifying bacteria.</text>
</comment>
<comment type="subunit">
    <text evidence="7">Homodimer.</text>
</comment>
<organism evidence="9 10">
    <name type="scientific">Methylocella tundrae</name>
    <dbReference type="NCBI Taxonomy" id="227605"/>
    <lineage>
        <taxon>Bacteria</taxon>
        <taxon>Pseudomonadati</taxon>
        <taxon>Pseudomonadota</taxon>
        <taxon>Alphaproteobacteria</taxon>
        <taxon>Hyphomicrobiales</taxon>
        <taxon>Beijerinckiaceae</taxon>
        <taxon>Methylocella</taxon>
    </lineage>
</organism>
<evidence type="ECO:0000256" key="1">
    <source>
        <dbReference type="ARBA" id="ARBA00022448"/>
    </source>
</evidence>
<dbReference type="Gene3D" id="4.10.490.10">
    <property type="entry name" value="High potential iron-sulphur protein"/>
    <property type="match status" value="1"/>
</dbReference>
<keyword evidence="2 7" id="KW-0004">4Fe-4S</keyword>
<dbReference type="GO" id="GO:0019646">
    <property type="term" value="P:aerobic electron transport chain"/>
    <property type="evidence" value="ECO:0007669"/>
    <property type="project" value="InterPro"/>
</dbReference>
<keyword evidence="4 7" id="KW-0249">Electron transport</keyword>
<evidence type="ECO:0000256" key="3">
    <source>
        <dbReference type="ARBA" id="ARBA00022723"/>
    </source>
</evidence>
<gene>
    <name evidence="9" type="ORF">MTUNDRAET4_4205</name>
</gene>
<dbReference type="InterPro" id="IPR036369">
    <property type="entry name" value="HIPIP_sf"/>
</dbReference>
<evidence type="ECO:0000256" key="6">
    <source>
        <dbReference type="ARBA" id="ARBA00023014"/>
    </source>
</evidence>
<dbReference type="GO" id="GO:0009055">
    <property type="term" value="F:electron transfer activity"/>
    <property type="evidence" value="ECO:0007669"/>
    <property type="project" value="InterPro"/>
</dbReference>
<dbReference type="InterPro" id="IPR000170">
    <property type="entry name" value="High_potential_FeS_prot"/>
</dbReference>
<evidence type="ECO:0000256" key="5">
    <source>
        <dbReference type="ARBA" id="ARBA00023004"/>
    </source>
</evidence>
<evidence type="ECO:0000259" key="8">
    <source>
        <dbReference type="PROSITE" id="PS51373"/>
    </source>
</evidence>
<dbReference type="GO" id="GO:0046872">
    <property type="term" value="F:metal ion binding"/>
    <property type="evidence" value="ECO:0007669"/>
    <property type="project" value="UniProtKB-KW"/>
</dbReference>
<evidence type="ECO:0000256" key="2">
    <source>
        <dbReference type="ARBA" id="ARBA00022485"/>
    </source>
</evidence>
<dbReference type="AlphaFoldDB" id="A0A4U8Z688"/>
<dbReference type="GO" id="GO:0051539">
    <property type="term" value="F:4 iron, 4 sulfur cluster binding"/>
    <property type="evidence" value="ECO:0007669"/>
    <property type="project" value="UniProtKB-KW"/>
</dbReference>
<dbReference type="OrthoDB" id="5334781at2"/>
<dbReference type="KEGG" id="mtun:MTUNDRAET4_4205"/>
<dbReference type="EMBL" id="LR536450">
    <property type="protein sequence ID" value="VFU11086.1"/>
    <property type="molecule type" value="Genomic_DNA"/>
</dbReference>
<accession>A0A4U8Z688</accession>
<evidence type="ECO:0000256" key="4">
    <source>
        <dbReference type="ARBA" id="ARBA00022982"/>
    </source>
</evidence>
<sequence>MSGATRGTLLQAGVGALSLLGLSGRSAQAAKVSRAAVAYQGAPKGAQSCSNCRLFIAPNACKQVDGAISPNGWCRIWSKA</sequence>